<dbReference type="Proteomes" id="UP001246858">
    <property type="component" value="Unassembled WGS sequence"/>
</dbReference>
<keyword evidence="1" id="KW-0808">Transferase</keyword>
<protein>
    <submittedName>
        <fullName evidence="1">Signal transduction histidine kinase</fullName>
    </submittedName>
</protein>
<evidence type="ECO:0000313" key="1">
    <source>
        <dbReference type="EMBL" id="MDR6782725.1"/>
    </source>
</evidence>
<comment type="caution">
    <text evidence="1">The sequence shown here is derived from an EMBL/GenBank/DDBJ whole genome shotgun (WGS) entry which is preliminary data.</text>
</comment>
<name>A0ACC6KTP1_9SPHI</name>
<organism evidence="1 2">
    <name type="scientific">Pedobacter africanus</name>
    <dbReference type="NCBI Taxonomy" id="151894"/>
    <lineage>
        <taxon>Bacteria</taxon>
        <taxon>Pseudomonadati</taxon>
        <taxon>Bacteroidota</taxon>
        <taxon>Sphingobacteriia</taxon>
        <taxon>Sphingobacteriales</taxon>
        <taxon>Sphingobacteriaceae</taxon>
        <taxon>Pedobacter</taxon>
    </lineage>
</organism>
<dbReference type="EMBL" id="JAVDTF010000001">
    <property type="protein sequence ID" value="MDR6782725.1"/>
    <property type="molecule type" value="Genomic_DNA"/>
</dbReference>
<accession>A0ACC6KTP1</accession>
<gene>
    <name evidence="1" type="ORF">J2X78_001277</name>
</gene>
<keyword evidence="1" id="KW-0418">Kinase</keyword>
<evidence type="ECO:0000313" key="2">
    <source>
        <dbReference type="Proteomes" id="UP001246858"/>
    </source>
</evidence>
<proteinExistence type="predicted"/>
<sequence length="528" mass="58479">MNQVNTAVLVIDDEELVRDNIEEILTPRKADLADSGITAAASILFDTPQEILTPRASQIPVFTVKKAANGMEGVEMVKKAIKAGKPYAVIFLDIRMPGWDGLETAMQIRKYDSKAEIIFITAYSDQSVEDIVDKAGQNVGYHCKPYAAEEITLLATKAITDYDRLRNLEKLIESISSIGLSERQLNSLLKNILEQLAISVGTDMALLGKLNDDFSYEKILSIGAIEARINLDELINRVKKISIAADEVVQLEELVLARMDSYSVFAVLQKQEKLKTEKMYLLKLFVQNAAQAIRNAELTEQLIQKEKLSIVGKAIGMVMHDLRSPIKNMKMITSMMMEENKEPEWTHLLDECALEASEIFDDFLDFIKEKPVQKAPVNLQRLIESAVYMAVRTDKQHISIQRSVPSELLVPLDERKIKRALLNLINNAITALEAKKVKEPAIQISASLDDKSNQVQITVADNGPGIPSEIISTLFDPFITTDAVNGTGLGLAIVKQCVVAHGGSISVTNHNGAVFSILLPFEQNSETS</sequence>
<reference evidence="1" key="1">
    <citation type="submission" date="2023-07" db="EMBL/GenBank/DDBJ databases">
        <title>Sorghum-associated microbial communities from plants grown in Nebraska, USA.</title>
        <authorList>
            <person name="Schachtman D."/>
        </authorList>
    </citation>
    <scope>NUCLEOTIDE SEQUENCE</scope>
    <source>
        <strain evidence="1">2697</strain>
    </source>
</reference>
<keyword evidence="2" id="KW-1185">Reference proteome</keyword>